<evidence type="ECO:0000256" key="4">
    <source>
        <dbReference type="ARBA" id="ARBA00022833"/>
    </source>
</evidence>
<dbReference type="GO" id="GO:0000978">
    <property type="term" value="F:RNA polymerase II cis-regulatory region sequence-specific DNA binding"/>
    <property type="evidence" value="ECO:0007669"/>
    <property type="project" value="TreeGrafter"/>
</dbReference>
<feature type="domain" description="C2H2-type" evidence="6">
    <location>
        <begin position="40"/>
        <end position="69"/>
    </location>
</feature>
<dbReference type="SUPFAM" id="SSF57667">
    <property type="entry name" value="beta-beta-alpha zinc fingers"/>
    <property type="match status" value="1"/>
</dbReference>
<accession>A0A8H3HEG4</accession>
<dbReference type="InterPro" id="IPR036236">
    <property type="entry name" value="Znf_C2H2_sf"/>
</dbReference>
<keyword evidence="1" id="KW-0479">Metal-binding</keyword>
<evidence type="ECO:0000256" key="3">
    <source>
        <dbReference type="ARBA" id="ARBA00022771"/>
    </source>
</evidence>
<dbReference type="GO" id="GO:0045944">
    <property type="term" value="P:positive regulation of transcription by RNA polymerase II"/>
    <property type="evidence" value="ECO:0007669"/>
    <property type="project" value="UniProtKB-ARBA"/>
</dbReference>
<dbReference type="PROSITE" id="PS00028">
    <property type="entry name" value="ZINC_FINGER_C2H2_1"/>
    <property type="match status" value="2"/>
</dbReference>
<dbReference type="AlphaFoldDB" id="A0A8H3HEG4"/>
<keyword evidence="3 5" id="KW-0863">Zinc-finger</keyword>
<dbReference type="Gene3D" id="3.30.160.60">
    <property type="entry name" value="Classic Zinc Finger"/>
    <property type="match status" value="2"/>
</dbReference>
<sequence length="103" mass="11708">MQLDPHCRYYKCLVDGCDRLFSRKSNADNHIRTHLGDKPFICSLSTCRSAFVRRGDLLRHEEIHRPSRAHTCSCGQTFSRNDALTKHIRKGICGPGGRPVLSQ</sequence>
<dbReference type="Proteomes" id="UP000663850">
    <property type="component" value="Unassembled WGS sequence"/>
</dbReference>
<dbReference type="PANTHER" id="PTHR19818:SF144">
    <property type="entry name" value="METALLOTHIONEIN EXPRESSION ACTIVATOR-RELATED"/>
    <property type="match status" value="1"/>
</dbReference>
<protein>
    <recommendedName>
        <fullName evidence="6">C2H2-type domain-containing protein</fullName>
    </recommendedName>
</protein>
<dbReference type="InterPro" id="IPR050329">
    <property type="entry name" value="GLI_C2H2-zinc-finger"/>
</dbReference>
<dbReference type="GO" id="GO:0008270">
    <property type="term" value="F:zinc ion binding"/>
    <property type="evidence" value="ECO:0007669"/>
    <property type="project" value="UniProtKB-KW"/>
</dbReference>
<reference evidence="7" key="1">
    <citation type="submission" date="2021-01" db="EMBL/GenBank/DDBJ databases">
        <authorList>
            <person name="Kaushik A."/>
        </authorList>
    </citation>
    <scope>NUCLEOTIDE SEQUENCE</scope>
    <source>
        <strain evidence="7">Type strain: AG8-Rh-89/</strain>
    </source>
</reference>
<gene>
    <name evidence="7" type="ORF">RDB_LOCUS95674</name>
</gene>
<dbReference type="InterPro" id="IPR013087">
    <property type="entry name" value="Znf_C2H2_type"/>
</dbReference>
<name>A0A8H3HEG4_9AGAM</name>
<organism evidence="7 8">
    <name type="scientific">Rhizoctonia solani</name>
    <dbReference type="NCBI Taxonomy" id="456999"/>
    <lineage>
        <taxon>Eukaryota</taxon>
        <taxon>Fungi</taxon>
        <taxon>Dikarya</taxon>
        <taxon>Basidiomycota</taxon>
        <taxon>Agaricomycotina</taxon>
        <taxon>Agaricomycetes</taxon>
        <taxon>Cantharellales</taxon>
        <taxon>Ceratobasidiaceae</taxon>
        <taxon>Rhizoctonia</taxon>
    </lineage>
</organism>
<comment type="caution">
    <text evidence="7">The sequence shown here is derived from an EMBL/GenBank/DDBJ whole genome shotgun (WGS) entry which is preliminary data.</text>
</comment>
<evidence type="ECO:0000256" key="1">
    <source>
        <dbReference type="ARBA" id="ARBA00022723"/>
    </source>
</evidence>
<evidence type="ECO:0000313" key="8">
    <source>
        <dbReference type="Proteomes" id="UP000663850"/>
    </source>
</evidence>
<dbReference type="PANTHER" id="PTHR19818">
    <property type="entry name" value="ZINC FINGER PROTEIN ZIC AND GLI"/>
    <property type="match status" value="1"/>
</dbReference>
<dbReference type="EMBL" id="CAJMWZ010005168">
    <property type="protein sequence ID" value="CAE6501542.1"/>
    <property type="molecule type" value="Genomic_DNA"/>
</dbReference>
<dbReference type="GO" id="GO:0005634">
    <property type="term" value="C:nucleus"/>
    <property type="evidence" value="ECO:0007669"/>
    <property type="project" value="UniProtKB-ARBA"/>
</dbReference>
<evidence type="ECO:0000259" key="6">
    <source>
        <dbReference type="PROSITE" id="PS50157"/>
    </source>
</evidence>
<evidence type="ECO:0000313" key="7">
    <source>
        <dbReference type="EMBL" id="CAE6501542.1"/>
    </source>
</evidence>
<evidence type="ECO:0000256" key="2">
    <source>
        <dbReference type="ARBA" id="ARBA00022737"/>
    </source>
</evidence>
<evidence type="ECO:0000256" key="5">
    <source>
        <dbReference type="PROSITE-ProRule" id="PRU00042"/>
    </source>
</evidence>
<feature type="domain" description="C2H2-type" evidence="6">
    <location>
        <begin position="10"/>
        <end position="39"/>
    </location>
</feature>
<dbReference type="PROSITE" id="PS50157">
    <property type="entry name" value="ZINC_FINGER_C2H2_2"/>
    <property type="match status" value="2"/>
</dbReference>
<proteinExistence type="predicted"/>
<keyword evidence="2" id="KW-0677">Repeat</keyword>
<keyword evidence="4" id="KW-0862">Zinc</keyword>
<dbReference type="SMART" id="SM00355">
    <property type="entry name" value="ZnF_C2H2"/>
    <property type="match status" value="2"/>
</dbReference>
<dbReference type="GO" id="GO:0000981">
    <property type="term" value="F:DNA-binding transcription factor activity, RNA polymerase II-specific"/>
    <property type="evidence" value="ECO:0007669"/>
    <property type="project" value="TreeGrafter"/>
</dbReference>
<dbReference type="Pfam" id="PF00096">
    <property type="entry name" value="zf-C2H2"/>
    <property type="match status" value="2"/>
</dbReference>